<feature type="non-terminal residue" evidence="1">
    <location>
        <position position="1"/>
    </location>
</feature>
<keyword evidence="2" id="KW-1185">Reference proteome</keyword>
<accession>A0A8J2NWN0</accession>
<dbReference type="AlphaFoldDB" id="A0A8J2NWN0"/>
<comment type="caution">
    <text evidence="1">The sequence shown here is derived from an EMBL/GenBank/DDBJ whole genome shotgun (WGS) entry which is preliminary data.</text>
</comment>
<dbReference type="EMBL" id="CAJVCH010093013">
    <property type="protein sequence ID" value="CAG7722854.1"/>
    <property type="molecule type" value="Genomic_DNA"/>
</dbReference>
<protein>
    <submittedName>
        <fullName evidence="1">Uncharacterized protein</fullName>
    </submittedName>
</protein>
<evidence type="ECO:0000313" key="1">
    <source>
        <dbReference type="EMBL" id="CAG7722854.1"/>
    </source>
</evidence>
<reference evidence="1" key="1">
    <citation type="submission" date="2021-06" db="EMBL/GenBank/DDBJ databases">
        <authorList>
            <person name="Hodson N. C."/>
            <person name="Mongue J. A."/>
            <person name="Jaron S. K."/>
        </authorList>
    </citation>
    <scope>NUCLEOTIDE SEQUENCE</scope>
</reference>
<evidence type="ECO:0000313" key="2">
    <source>
        <dbReference type="Proteomes" id="UP000708208"/>
    </source>
</evidence>
<gene>
    <name evidence="1" type="ORF">AFUS01_LOCUS11964</name>
</gene>
<dbReference type="Proteomes" id="UP000708208">
    <property type="component" value="Unassembled WGS sequence"/>
</dbReference>
<name>A0A8J2NWN0_9HEXA</name>
<organism evidence="1 2">
    <name type="scientific">Allacma fusca</name>
    <dbReference type="NCBI Taxonomy" id="39272"/>
    <lineage>
        <taxon>Eukaryota</taxon>
        <taxon>Metazoa</taxon>
        <taxon>Ecdysozoa</taxon>
        <taxon>Arthropoda</taxon>
        <taxon>Hexapoda</taxon>
        <taxon>Collembola</taxon>
        <taxon>Symphypleona</taxon>
        <taxon>Sminthuridae</taxon>
        <taxon>Allacma</taxon>
    </lineage>
</organism>
<proteinExistence type="predicted"/>
<sequence>HWQRMLVDGLPVKQAFLGLSSSGNSKEDDSVWGRHCQRLLLPSLESKWRGDNPSS</sequence>